<evidence type="ECO:0000313" key="8">
    <source>
        <dbReference type="EMBL" id="CUX96055.1"/>
    </source>
</evidence>
<evidence type="ECO:0000259" key="7">
    <source>
        <dbReference type="Pfam" id="PF24986"/>
    </source>
</evidence>
<dbReference type="Gene3D" id="2.40.30.60">
    <property type="entry name" value="RimM"/>
    <property type="match status" value="1"/>
</dbReference>
<evidence type="ECO:0000256" key="4">
    <source>
        <dbReference type="ARBA" id="ARBA00023186"/>
    </source>
</evidence>
<dbReference type="Pfam" id="PF24986">
    <property type="entry name" value="PRC_RimM"/>
    <property type="match status" value="1"/>
</dbReference>
<evidence type="ECO:0000256" key="2">
    <source>
        <dbReference type="ARBA" id="ARBA00022517"/>
    </source>
</evidence>
<evidence type="ECO:0000313" key="9">
    <source>
        <dbReference type="Proteomes" id="UP000095665"/>
    </source>
</evidence>
<dbReference type="Gene3D" id="2.30.30.240">
    <property type="entry name" value="PRC-barrel domain"/>
    <property type="match status" value="1"/>
</dbReference>
<dbReference type="InterPro" id="IPR056792">
    <property type="entry name" value="PRC_RimM"/>
</dbReference>
<proteinExistence type="inferred from homology"/>
<keyword evidence="4 5" id="KW-0143">Chaperone</keyword>
<sequence>MSKKFRITTPFDPVVLGKLGSTYGIHGWLRVFSYTEEAESIFHYQPWFIKRVNEWQMISLESWKRHNRNLIIKIMDIEDRELAMFLTNNEIFIDSSQLLNLENGEYYWKDLIGCRVFTTLGYHLGTVINLIETGSNDVLVVKANLKDAFGIKERLVPFLNGQVIKNVDLATRIIKVEWNPRF</sequence>
<dbReference type="PATRIC" id="fig|1070130.3.peg.329"/>
<accession>A0A143WQN3</accession>
<dbReference type="InterPro" id="IPR036976">
    <property type="entry name" value="RimM_N_sf"/>
</dbReference>
<dbReference type="GO" id="GO:0005737">
    <property type="term" value="C:cytoplasm"/>
    <property type="evidence" value="ECO:0007669"/>
    <property type="project" value="UniProtKB-SubCell"/>
</dbReference>
<dbReference type="GO" id="GO:0043022">
    <property type="term" value="F:ribosome binding"/>
    <property type="evidence" value="ECO:0007669"/>
    <property type="project" value="InterPro"/>
</dbReference>
<feature type="domain" description="RimM N-terminal" evidence="6">
    <location>
        <begin position="16"/>
        <end position="97"/>
    </location>
</feature>
<dbReference type="STRING" id="1070130.FVIR_GE00205"/>
<feature type="domain" description="Ribosome maturation factor RimM PRC barrel" evidence="7">
    <location>
        <begin position="108"/>
        <end position="178"/>
    </location>
</feature>
<dbReference type="RefSeq" id="WP_067497796.1">
    <property type="nucleotide sequence ID" value="NZ_LN999832.1"/>
</dbReference>
<evidence type="ECO:0000259" key="6">
    <source>
        <dbReference type="Pfam" id="PF01782"/>
    </source>
</evidence>
<keyword evidence="1 5" id="KW-0963">Cytoplasm</keyword>
<dbReference type="GO" id="GO:0005840">
    <property type="term" value="C:ribosome"/>
    <property type="evidence" value="ECO:0007669"/>
    <property type="project" value="InterPro"/>
</dbReference>
<keyword evidence="3 5" id="KW-0698">rRNA processing</keyword>
<dbReference type="PANTHER" id="PTHR33692:SF1">
    <property type="entry name" value="RIBOSOME MATURATION FACTOR RIMM"/>
    <property type="match status" value="1"/>
</dbReference>
<organism evidence="8 9">
    <name type="scientific">Candidatus Gullanella endobia</name>
    <dbReference type="NCBI Taxonomy" id="1070130"/>
    <lineage>
        <taxon>Bacteria</taxon>
        <taxon>Pseudomonadati</taxon>
        <taxon>Pseudomonadota</taxon>
        <taxon>Gammaproteobacteria</taxon>
        <taxon>Enterobacterales</taxon>
        <taxon>Enterobacteriaceae</taxon>
        <taxon>Candidatus Gullanella</taxon>
    </lineage>
</organism>
<dbReference type="SUPFAM" id="SSF50346">
    <property type="entry name" value="PRC-barrel domain"/>
    <property type="match status" value="1"/>
</dbReference>
<dbReference type="InterPro" id="IPR011961">
    <property type="entry name" value="RimM"/>
</dbReference>
<evidence type="ECO:0000256" key="3">
    <source>
        <dbReference type="ARBA" id="ARBA00022552"/>
    </source>
</evidence>
<dbReference type="GO" id="GO:0042274">
    <property type="term" value="P:ribosomal small subunit biogenesis"/>
    <property type="evidence" value="ECO:0007669"/>
    <property type="project" value="UniProtKB-UniRule"/>
</dbReference>
<evidence type="ECO:0000256" key="5">
    <source>
        <dbReference type="HAMAP-Rule" id="MF_00014"/>
    </source>
</evidence>
<reference evidence="9" key="1">
    <citation type="submission" date="2016-01" db="EMBL/GenBank/DDBJ databases">
        <authorList>
            <person name="Husnik F."/>
        </authorList>
    </citation>
    <scope>NUCLEOTIDE SEQUENCE [LARGE SCALE GENOMIC DNA]</scope>
</reference>
<dbReference type="Proteomes" id="UP000095665">
    <property type="component" value="Chromosome I"/>
</dbReference>
<dbReference type="Pfam" id="PF01782">
    <property type="entry name" value="RimM"/>
    <property type="match status" value="1"/>
</dbReference>
<dbReference type="GO" id="GO:0006364">
    <property type="term" value="P:rRNA processing"/>
    <property type="evidence" value="ECO:0007669"/>
    <property type="project" value="UniProtKB-UniRule"/>
</dbReference>
<keyword evidence="9" id="KW-1185">Reference proteome</keyword>
<dbReference type="SUPFAM" id="SSF50447">
    <property type="entry name" value="Translation proteins"/>
    <property type="match status" value="1"/>
</dbReference>
<evidence type="ECO:0000256" key="1">
    <source>
        <dbReference type="ARBA" id="ARBA00022490"/>
    </source>
</evidence>
<protein>
    <recommendedName>
        <fullName evidence="5">Ribosome maturation factor RimM</fullName>
    </recommendedName>
</protein>
<dbReference type="OrthoDB" id="9783509at2"/>
<dbReference type="HAMAP" id="MF_00014">
    <property type="entry name" value="Ribosome_mat_RimM"/>
    <property type="match status" value="1"/>
</dbReference>
<comment type="subcellular location">
    <subcellularLocation>
        <location evidence="5">Cytoplasm</location>
    </subcellularLocation>
</comment>
<dbReference type="InterPro" id="IPR002676">
    <property type="entry name" value="RimM_N"/>
</dbReference>
<comment type="function">
    <text evidence="5">An accessory protein needed during the final step in the assembly of 30S ribosomal subunit, possibly for assembly of the head region. Essential for efficient processing of 16S rRNA. May be needed both before and after RbfA during the maturation of 16S rRNA. It has affinity for free ribosomal 30S subunits but not for 70S ribosomes.</text>
</comment>
<comment type="domain">
    <text evidence="5">The PRC barrel domain binds ribosomal protein uS19.</text>
</comment>
<keyword evidence="2 5" id="KW-0690">Ribosome biogenesis</keyword>
<dbReference type="InterPro" id="IPR011033">
    <property type="entry name" value="PRC_barrel-like_sf"/>
</dbReference>
<gene>
    <name evidence="5 8" type="primary">rimM</name>
    <name evidence="8" type="ORF">FVIR_GE00205</name>
</gene>
<comment type="subunit">
    <text evidence="5">Binds ribosomal protein uS19.</text>
</comment>
<dbReference type="EMBL" id="LN999832">
    <property type="protein sequence ID" value="CUX96055.1"/>
    <property type="molecule type" value="Genomic_DNA"/>
</dbReference>
<dbReference type="NCBIfam" id="TIGR02273">
    <property type="entry name" value="16S_RimM"/>
    <property type="match status" value="1"/>
</dbReference>
<dbReference type="InterPro" id="IPR009000">
    <property type="entry name" value="Transl_B-barrel_sf"/>
</dbReference>
<name>A0A143WQN3_9ENTR</name>
<dbReference type="KEGG" id="ged:FVIR_GE00205"/>
<comment type="similarity">
    <text evidence="5">Belongs to the RimM family.</text>
</comment>
<dbReference type="PANTHER" id="PTHR33692">
    <property type="entry name" value="RIBOSOME MATURATION FACTOR RIMM"/>
    <property type="match status" value="1"/>
</dbReference>
<dbReference type="AlphaFoldDB" id="A0A143WQN3"/>